<gene>
    <name evidence="1" type="ordered locus">Palpr_0899</name>
</gene>
<organism evidence="1 2">
    <name type="scientific">Paludibacter propionicigenes (strain DSM 17365 / JCM 13257 / WB4)</name>
    <dbReference type="NCBI Taxonomy" id="694427"/>
    <lineage>
        <taxon>Bacteria</taxon>
        <taxon>Pseudomonadati</taxon>
        <taxon>Bacteroidota</taxon>
        <taxon>Bacteroidia</taxon>
        <taxon>Bacteroidales</taxon>
        <taxon>Paludibacteraceae</taxon>
        <taxon>Paludibacter</taxon>
    </lineage>
</organism>
<protein>
    <submittedName>
        <fullName evidence="1">Uncharacterized protein</fullName>
    </submittedName>
</protein>
<evidence type="ECO:0000313" key="1">
    <source>
        <dbReference type="EMBL" id="ADQ79049.1"/>
    </source>
</evidence>
<dbReference type="RefSeq" id="WP_013444418.1">
    <property type="nucleotide sequence ID" value="NC_014734.1"/>
</dbReference>
<dbReference type="HOGENOM" id="CLU_1213849_0_0_10"/>
<sequence length="228" mass="25138">MNDYQNAKQASYKLIVKEAKNHPNEVSLIPSFSTGINRFETIVNQIDTVSTEQAKSIKGITDGKNSVMGLVADYLVDVAGAIHSYAENTNNLALQDRVNYKESAISKMAQPDLIKAAAIVIEEADKLGLGALSNEGITPVEMDEFRTAFNQFKEVSSDPREAIIDRSNYTQQLADLFADASKLKKTTLDRLATQFKRKAPEFYAKYKAASMVIYRQAAKSSTEATPKA</sequence>
<proteinExistence type="predicted"/>
<dbReference type="AlphaFoldDB" id="E4T2V5"/>
<name>E4T2V5_PALPW</name>
<reference evidence="1 2" key="2">
    <citation type="journal article" date="2011" name="Stand. Genomic Sci.">
        <title>Complete genome sequence of Paludibacter propionicigenes type strain (WB4).</title>
        <authorList>
            <person name="Gronow S."/>
            <person name="Munk C."/>
            <person name="Lapidus A."/>
            <person name="Nolan M."/>
            <person name="Lucas S."/>
            <person name="Hammon N."/>
            <person name="Deshpande S."/>
            <person name="Cheng J.F."/>
            <person name="Tapia R."/>
            <person name="Han C."/>
            <person name="Goodwin L."/>
            <person name="Pitluck S."/>
            <person name="Liolios K."/>
            <person name="Ivanova N."/>
            <person name="Mavromatis K."/>
            <person name="Mikhailova N."/>
            <person name="Pati A."/>
            <person name="Chen A."/>
            <person name="Palaniappan K."/>
            <person name="Land M."/>
            <person name="Hauser L."/>
            <person name="Chang Y.J."/>
            <person name="Jeffries C.D."/>
            <person name="Brambilla E."/>
            <person name="Rohde M."/>
            <person name="Goker M."/>
            <person name="Detter J.C."/>
            <person name="Woyke T."/>
            <person name="Bristow J."/>
            <person name="Eisen J.A."/>
            <person name="Markowitz V."/>
            <person name="Hugenholtz P."/>
            <person name="Kyrpides N.C."/>
            <person name="Klenk H.P."/>
        </authorList>
    </citation>
    <scope>NUCLEOTIDE SEQUENCE [LARGE SCALE GENOMIC DNA]</scope>
    <source>
        <strain evidence="2">DSM 17365 / JCM 13257 / WB4</strain>
    </source>
</reference>
<accession>E4T2V5</accession>
<reference key="1">
    <citation type="submission" date="2010-11" db="EMBL/GenBank/DDBJ databases">
        <title>The complete genome of Paludibacter propionicigenes DSM 17365.</title>
        <authorList>
            <consortium name="US DOE Joint Genome Institute (JGI-PGF)"/>
            <person name="Lucas S."/>
            <person name="Copeland A."/>
            <person name="Lapidus A."/>
            <person name="Bruce D."/>
            <person name="Goodwin L."/>
            <person name="Pitluck S."/>
            <person name="Kyrpides N."/>
            <person name="Mavromatis K."/>
            <person name="Ivanova N."/>
            <person name="Munk A.C."/>
            <person name="Brettin T."/>
            <person name="Detter J.C."/>
            <person name="Han C."/>
            <person name="Tapia R."/>
            <person name="Land M."/>
            <person name="Hauser L."/>
            <person name="Markowitz V."/>
            <person name="Cheng J.-F."/>
            <person name="Hugenholtz P."/>
            <person name="Woyke T."/>
            <person name="Wu D."/>
            <person name="Gronow S."/>
            <person name="Wellnitz S."/>
            <person name="Brambilla E."/>
            <person name="Klenk H.-P."/>
            <person name="Eisen J.A."/>
        </authorList>
    </citation>
    <scope>NUCLEOTIDE SEQUENCE</scope>
    <source>
        <strain>WB4</strain>
    </source>
</reference>
<dbReference type="Proteomes" id="UP000008718">
    <property type="component" value="Chromosome"/>
</dbReference>
<keyword evidence="2" id="KW-1185">Reference proteome</keyword>
<dbReference type="eggNOG" id="ENOG5033BTF">
    <property type="taxonomic scope" value="Bacteria"/>
</dbReference>
<dbReference type="OrthoDB" id="1119986at2"/>
<dbReference type="EMBL" id="CP002345">
    <property type="protein sequence ID" value="ADQ79049.1"/>
    <property type="molecule type" value="Genomic_DNA"/>
</dbReference>
<dbReference type="KEGG" id="ppn:Palpr_0899"/>
<evidence type="ECO:0000313" key="2">
    <source>
        <dbReference type="Proteomes" id="UP000008718"/>
    </source>
</evidence>